<evidence type="ECO:0000256" key="1">
    <source>
        <dbReference type="SAM" id="Phobius"/>
    </source>
</evidence>
<dbReference type="AlphaFoldDB" id="A0ABD7E4A6"/>
<gene>
    <name evidence="2" type="ORF">JRC44_12455</name>
    <name evidence="3" type="ORF">JRC44_12520</name>
    <name evidence="4" type="ORF">JRC44_12585</name>
</gene>
<name>A0ABD7E4A6_ESCAL</name>
<reference evidence="2 5" key="1">
    <citation type="submission" date="2021-03" db="EMBL/GenBank/DDBJ databases">
        <title>Comparative genomics of Chinese and international isolates of Escherichia albertii: population structure and evolution of virulence and antimicrobial resistance.</title>
        <authorList>
            <person name="Wang H."/>
            <person name="Xiong Y."/>
            <person name="Luo L."/>
        </authorList>
    </citation>
    <scope>NUCLEOTIDE SEQUENCE [LARGE SCALE GENOMIC DNA]</scope>
    <source>
        <strain evidence="2 5">Sample 165</strain>
    </source>
</reference>
<evidence type="ECO:0000313" key="4">
    <source>
        <dbReference type="EMBL" id="QST71771.1"/>
    </source>
</evidence>
<protein>
    <submittedName>
        <fullName evidence="2">Uncharacterized protein</fullName>
    </submittedName>
</protein>
<dbReference type="RefSeq" id="WP_001716537.1">
    <property type="nucleotide sequence ID" value="NZ_BBVQ01000057.1"/>
</dbReference>
<organism evidence="2 5">
    <name type="scientific">Escherichia albertii</name>
    <dbReference type="NCBI Taxonomy" id="208962"/>
    <lineage>
        <taxon>Bacteria</taxon>
        <taxon>Pseudomonadati</taxon>
        <taxon>Pseudomonadota</taxon>
        <taxon>Gammaproteobacteria</taxon>
        <taxon>Enterobacterales</taxon>
        <taxon>Enterobacteriaceae</taxon>
        <taxon>Escherichia</taxon>
    </lineage>
</organism>
<feature type="transmembrane region" description="Helical" evidence="1">
    <location>
        <begin position="20"/>
        <end position="41"/>
    </location>
</feature>
<evidence type="ECO:0000313" key="3">
    <source>
        <dbReference type="EMBL" id="QST71761.1"/>
    </source>
</evidence>
<dbReference type="Proteomes" id="UP000663211">
    <property type="component" value="Chromosome"/>
</dbReference>
<evidence type="ECO:0000313" key="2">
    <source>
        <dbReference type="EMBL" id="QST71751.1"/>
    </source>
</evidence>
<keyword evidence="1" id="KW-0812">Transmembrane</keyword>
<sequence>MLSETNFLVTISGVGSYPPLVALFGIWAISWLAGFGFGYVFSLTKTLFSSFL</sequence>
<evidence type="ECO:0000313" key="5">
    <source>
        <dbReference type="Proteomes" id="UP000663211"/>
    </source>
</evidence>
<dbReference type="EMBL" id="CP070296">
    <property type="protein sequence ID" value="QST71751.1"/>
    <property type="molecule type" value="Genomic_DNA"/>
</dbReference>
<accession>A0ABD7E4A6</accession>
<dbReference type="EMBL" id="CP070296">
    <property type="protein sequence ID" value="QST71771.1"/>
    <property type="molecule type" value="Genomic_DNA"/>
</dbReference>
<keyword evidence="1" id="KW-1133">Transmembrane helix</keyword>
<keyword evidence="1" id="KW-0472">Membrane</keyword>
<dbReference type="EMBL" id="CP070296">
    <property type="protein sequence ID" value="QST71761.1"/>
    <property type="molecule type" value="Genomic_DNA"/>
</dbReference>
<proteinExistence type="predicted"/>